<evidence type="ECO:0000256" key="9">
    <source>
        <dbReference type="ARBA" id="ARBA00022786"/>
    </source>
</evidence>
<feature type="domain" description="RING-type" evidence="16">
    <location>
        <begin position="330"/>
        <end position="403"/>
    </location>
</feature>
<keyword evidence="12" id="KW-1133">Transmembrane helix</keyword>
<evidence type="ECO:0000256" key="4">
    <source>
        <dbReference type="ARBA" id="ARBA00022448"/>
    </source>
</evidence>
<dbReference type="InterPro" id="IPR013083">
    <property type="entry name" value="Znf_RING/FYVE/PHD"/>
</dbReference>
<keyword evidence="7" id="KW-0479">Metal-binding</keyword>
<dbReference type="InterPro" id="IPR025654">
    <property type="entry name" value="PEX2/10"/>
</dbReference>
<dbReference type="GO" id="GO:0016562">
    <property type="term" value="P:protein import into peroxisome matrix, receptor recycling"/>
    <property type="evidence" value="ECO:0007669"/>
    <property type="project" value="UniProtKB-ARBA"/>
</dbReference>
<evidence type="ECO:0000256" key="5">
    <source>
        <dbReference type="ARBA" id="ARBA00022679"/>
    </source>
</evidence>
<evidence type="ECO:0000256" key="3">
    <source>
        <dbReference type="ARBA" id="ARBA00008704"/>
    </source>
</evidence>
<dbReference type="GO" id="GO:0016567">
    <property type="term" value="P:protein ubiquitination"/>
    <property type="evidence" value="ECO:0007669"/>
    <property type="project" value="UniProtKB-ARBA"/>
</dbReference>
<dbReference type="PANTHER" id="PTHR23350:SF4">
    <property type="entry name" value="PEROXISOME BIOGENESIS FACTOR 2"/>
    <property type="match status" value="1"/>
</dbReference>
<keyword evidence="5" id="KW-0808">Transferase</keyword>
<reference evidence="18" key="1">
    <citation type="submission" date="2012-06" db="EMBL/GenBank/DDBJ databases">
        <title>The genome sequence of Coniosporium apollinis CBS 100218.</title>
        <authorList>
            <consortium name="The Broad Institute Genome Sequencing Platform"/>
            <person name="Cuomo C."/>
            <person name="Gorbushina A."/>
            <person name="Noack S."/>
            <person name="Walker B."/>
            <person name="Young S.K."/>
            <person name="Zeng Q."/>
            <person name="Gargeya S."/>
            <person name="Fitzgerald M."/>
            <person name="Haas B."/>
            <person name="Abouelleil A."/>
            <person name="Alvarado L."/>
            <person name="Arachchi H.M."/>
            <person name="Berlin A.M."/>
            <person name="Chapman S.B."/>
            <person name="Goldberg J."/>
            <person name="Griggs A."/>
            <person name="Gujja S."/>
            <person name="Hansen M."/>
            <person name="Howarth C."/>
            <person name="Imamovic A."/>
            <person name="Larimer J."/>
            <person name="McCowan C."/>
            <person name="Montmayeur A."/>
            <person name="Murphy C."/>
            <person name="Neiman D."/>
            <person name="Pearson M."/>
            <person name="Priest M."/>
            <person name="Roberts A."/>
            <person name="Saif S."/>
            <person name="Shea T."/>
            <person name="Sisk P."/>
            <person name="Sykes S."/>
            <person name="Wortman J."/>
            <person name="Nusbaum C."/>
            <person name="Birren B."/>
        </authorList>
    </citation>
    <scope>NUCLEOTIDE SEQUENCE [LARGE SCALE GENOMIC DNA]</scope>
    <source>
        <strain evidence="18">CBS 100218</strain>
    </source>
</reference>
<evidence type="ECO:0000256" key="13">
    <source>
        <dbReference type="ARBA" id="ARBA00023136"/>
    </source>
</evidence>
<dbReference type="Gene3D" id="3.30.40.10">
    <property type="entry name" value="Zinc/RING finger domain, C3HC4 (zinc finger)"/>
    <property type="match status" value="1"/>
</dbReference>
<dbReference type="SUPFAM" id="SSF57850">
    <property type="entry name" value="RING/U-box"/>
    <property type="match status" value="1"/>
</dbReference>
<dbReference type="GO" id="GO:0008270">
    <property type="term" value="F:zinc ion binding"/>
    <property type="evidence" value="ECO:0007669"/>
    <property type="project" value="UniProtKB-KW"/>
</dbReference>
<dbReference type="InterPro" id="IPR017907">
    <property type="entry name" value="Znf_RING_CS"/>
</dbReference>
<evidence type="ECO:0000256" key="14">
    <source>
        <dbReference type="ARBA" id="ARBA00023140"/>
    </source>
</evidence>
<dbReference type="eggNOG" id="KOG2879">
    <property type="taxonomic scope" value="Eukaryota"/>
</dbReference>
<dbReference type="InterPro" id="IPR006845">
    <property type="entry name" value="Pex_N"/>
</dbReference>
<evidence type="ECO:0000256" key="6">
    <source>
        <dbReference type="ARBA" id="ARBA00022692"/>
    </source>
</evidence>
<dbReference type="STRING" id="1168221.R7Z062"/>
<dbReference type="EMBL" id="JH767586">
    <property type="protein sequence ID" value="EON67311.1"/>
    <property type="molecule type" value="Genomic_DNA"/>
</dbReference>
<dbReference type="GeneID" id="19903875"/>
<accession>R7Z062</accession>
<evidence type="ECO:0000256" key="2">
    <source>
        <dbReference type="ARBA" id="ARBA00004906"/>
    </source>
</evidence>
<dbReference type="AlphaFoldDB" id="R7Z062"/>
<evidence type="ECO:0000313" key="17">
    <source>
        <dbReference type="EMBL" id="EON67311.1"/>
    </source>
</evidence>
<feature type="compositionally biased region" description="Basic and acidic residues" evidence="15">
    <location>
        <begin position="441"/>
        <end position="453"/>
    </location>
</feature>
<dbReference type="OMA" id="CQPWNGD"/>
<keyword evidence="8" id="KW-0863">Zinc-finger</keyword>
<dbReference type="InterPro" id="IPR001841">
    <property type="entry name" value="Znf_RING"/>
</dbReference>
<sequence>MSSADFARAQERLAARRQQRESEARARTAAERSSRAASSVSRLPYPFNRAATAGLGLWDTIKGREGTHPAFRVGQVDAELLDEELLELLKGQVGEGLKYFGSHLTDTYAPEILLLLRAALFKLTLWDHNASYGAHLQGLRYTDARAPSASRPPPKPWQKAAYGVLSIGGRYAWAKWEAWLLSHNDPYDSPSSSPSTSRIEKLSRLTNALSTAHEAAALTSFAVFLYNGRYRTLLDRALRLRLTPATTTASREVSFEYLNRQLVWHAFTEFLLFLLPLVGVARWRRLLARFWRRTKTAFLSLVRRGKSAGDDDDTTAAGGGEYAFLPERTCAICYAASNPLPTTTGASEAETLAASASGGVVGSAQTDITNPYAAIPCGHVYCYSCLASAIAGEEGEGWSCLRCGEVVYSCRPWDGDVVEVVGRPASSGKAVGFTEEDSQEEREGEKGGLRDVEPMPEVDEQEVEIEERVREEVEAAGEVGEAGEGLDEVEGEGWLRASGVVERESETSSDEQSEDYDEGEGELSDVEVGEGID</sequence>
<organism evidence="17 18">
    <name type="scientific">Coniosporium apollinis (strain CBS 100218)</name>
    <name type="common">Rock-inhabiting black yeast</name>
    <dbReference type="NCBI Taxonomy" id="1168221"/>
    <lineage>
        <taxon>Eukaryota</taxon>
        <taxon>Fungi</taxon>
        <taxon>Dikarya</taxon>
        <taxon>Ascomycota</taxon>
        <taxon>Pezizomycotina</taxon>
        <taxon>Dothideomycetes</taxon>
        <taxon>Dothideomycetes incertae sedis</taxon>
        <taxon>Coniosporium</taxon>
    </lineage>
</organism>
<comment type="similarity">
    <text evidence="3">Belongs to the pex2/pex10/pex12 family.</text>
</comment>
<evidence type="ECO:0000256" key="7">
    <source>
        <dbReference type="ARBA" id="ARBA00022723"/>
    </source>
</evidence>
<keyword evidence="14" id="KW-0576">Peroxisome</keyword>
<dbReference type="Pfam" id="PF04757">
    <property type="entry name" value="Pex2_Pex12"/>
    <property type="match status" value="1"/>
</dbReference>
<evidence type="ECO:0000313" key="18">
    <source>
        <dbReference type="Proteomes" id="UP000016924"/>
    </source>
</evidence>
<evidence type="ECO:0000256" key="11">
    <source>
        <dbReference type="ARBA" id="ARBA00022927"/>
    </source>
</evidence>
<feature type="region of interest" description="Disordered" evidence="15">
    <location>
        <begin position="1"/>
        <end position="37"/>
    </location>
</feature>
<evidence type="ECO:0000259" key="16">
    <source>
        <dbReference type="SMART" id="SM00184"/>
    </source>
</evidence>
<dbReference type="OrthoDB" id="1701437at2759"/>
<dbReference type="HOGENOM" id="CLU_024591_2_0_1"/>
<keyword evidence="11" id="KW-0653">Protein transport</keyword>
<keyword evidence="10" id="KW-0862">Zinc</keyword>
<feature type="compositionally biased region" description="Basic and acidic residues" evidence="15">
    <location>
        <begin position="8"/>
        <end position="34"/>
    </location>
</feature>
<dbReference type="GO" id="GO:0005778">
    <property type="term" value="C:peroxisomal membrane"/>
    <property type="evidence" value="ECO:0007669"/>
    <property type="project" value="UniProtKB-SubCell"/>
</dbReference>
<dbReference type="SMART" id="SM00184">
    <property type="entry name" value="RING"/>
    <property type="match status" value="1"/>
</dbReference>
<keyword evidence="18" id="KW-1185">Reference proteome</keyword>
<dbReference type="RefSeq" id="XP_007782628.1">
    <property type="nucleotide sequence ID" value="XM_007784438.1"/>
</dbReference>
<keyword evidence="4" id="KW-0813">Transport</keyword>
<gene>
    <name evidence="17" type="ORF">W97_06564</name>
</gene>
<dbReference type="GO" id="GO:0016740">
    <property type="term" value="F:transferase activity"/>
    <property type="evidence" value="ECO:0007669"/>
    <property type="project" value="UniProtKB-KW"/>
</dbReference>
<feature type="region of interest" description="Disordered" evidence="15">
    <location>
        <begin position="427"/>
        <end position="533"/>
    </location>
</feature>
<dbReference type="Proteomes" id="UP000016924">
    <property type="component" value="Unassembled WGS sequence"/>
</dbReference>
<evidence type="ECO:0000256" key="12">
    <source>
        <dbReference type="ARBA" id="ARBA00022989"/>
    </source>
</evidence>
<comment type="subcellular location">
    <subcellularLocation>
        <location evidence="1">Peroxisome membrane</location>
        <topology evidence="1">Multi-pass membrane protein</topology>
    </subcellularLocation>
</comment>
<evidence type="ECO:0000256" key="8">
    <source>
        <dbReference type="ARBA" id="ARBA00022771"/>
    </source>
</evidence>
<dbReference type="PANTHER" id="PTHR23350">
    <property type="entry name" value="PEROXISOME ASSEMBLY PROTEIN 10"/>
    <property type="match status" value="1"/>
</dbReference>
<keyword evidence="6" id="KW-0812">Transmembrane</keyword>
<keyword evidence="9" id="KW-0833">Ubl conjugation pathway</keyword>
<feature type="compositionally biased region" description="Acidic residues" evidence="15">
    <location>
        <begin position="454"/>
        <end position="465"/>
    </location>
</feature>
<evidence type="ECO:0000256" key="1">
    <source>
        <dbReference type="ARBA" id="ARBA00004585"/>
    </source>
</evidence>
<comment type="pathway">
    <text evidence="2">Protein modification; protein ubiquitination.</text>
</comment>
<dbReference type="PROSITE" id="PS00518">
    <property type="entry name" value="ZF_RING_1"/>
    <property type="match status" value="1"/>
</dbReference>
<evidence type="ECO:0000256" key="10">
    <source>
        <dbReference type="ARBA" id="ARBA00022833"/>
    </source>
</evidence>
<proteinExistence type="inferred from homology"/>
<name>R7Z062_CONA1</name>
<feature type="compositionally biased region" description="Acidic residues" evidence="15">
    <location>
        <begin position="507"/>
        <end position="533"/>
    </location>
</feature>
<protein>
    <recommendedName>
        <fullName evidence="16">RING-type domain-containing protein</fullName>
    </recommendedName>
</protein>
<keyword evidence="13" id="KW-0472">Membrane</keyword>
<evidence type="ECO:0000256" key="15">
    <source>
        <dbReference type="SAM" id="MobiDB-lite"/>
    </source>
</evidence>